<gene>
    <name evidence="5 8" type="primary">truB</name>
    <name evidence="8" type="ORF">HWQ67_03120</name>
</gene>
<dbReference type="InterPro" id="IPR032819">
    <property type="entry name" value="TruB_C"/>
</dbReference>
<dbReference type="Proteomes" id="UP001196980">
    <property type="component" value="Unassembled WGS sequence"/>
</dbReference>
<dbReference type="RefSeq" id="WP_218251191.1">
    <property type="nucleotide sequence ID" value="NZ_JABXWD010000032.1"/>
</dbReference>
<dbReference type="EC" id="5.4.99.25" evidence="5"/>
<dbReference type="CDD" id="cd02573">
    <property type="entry name" value="PseudoU_synth_EcTruB"/>
    <property type="match status" value="1"/>
</dbReference>
<dbReference type="NCBIfam" id="TIGR00431">
    <property type="entry name" value="TruB"/>
    <property type="match status" value="1"/>
</dbReference>
<evidence type="ECO:0000259" key="7">
    <source>
        <dbReference type="Pfam" id="PF16198"/>
    </source>
</evidence>
<evidence type="ECO:0000313" key="9">
    <source>
        <dbReference type="Proteomes" id="UP001196980"/>
    </source>
</evidence>
<dbReference type="GO" id="GO:0160148">
    <property type="term" value="F:tRNA pseudouridine(55) synthase activity"/>
    <property type="evidence" value="ECO:0007669"/>
    <property type="project" value="UniProtKB-EC"/>
</dbReference>
<accession>A0ABS6RW46</accession>
<protein>
    <recommendedName>
        <fullName evidence="5">tRNA pseudouridine synthase B</fullName>
        <ecNumber evidence="5">5.4.99.25</ecNumber>
    </recommendedName>
    <alternativeName>
        <fullName evidence="5">tRNA pseudouridine(55) synthase</fullName>
        <shortName evidence="5">Psi55 synthase</shortName>
    </alternativeName>
    <alternativeName>
        <fullName evidence="5">tRNA pseudouridylate synthase</fullName>
    </alternativeName>
    <alternativeName>
        <fullName evidence="5">tRNA-uridine isomerase</fullName>
    </alternativeName>
</protein>
<proteinExistence type="inferred from homology"/>
<comment type="function">
    <text evidence="5">Responsible for synthesis of pseudouridine from uracil-55 in the psi GC loop of transfer RNAs.</text>
</comment>
<dbReference type="Gene3D" id="3.30.2350.10">
    <property type="entry name" value="Pseudouridine synthase"/>
    <property type="match status" value="1"/>
</dbReference>
<dbReference type="InterPro" id="IPR002501">
    <property type="entry name" value="PsdUridine_synth_N"/>
</dbReference>
<evidence type="ECO:0000256" key="2">
    <source>
        <dbReference type="ARBA" id="ARBA00005642"/>
    </source>
</evidence>
<evidence type="ECO:0000256" key="4">
    <source>
        <dbReference type="ARBA" id="ARBA00023235"/>
    </source>
</evidence>
<evidence type="ECO:0000313" key="8">
    <source>
        <dbReference type="EMBL" id="MBV6340570.1"/>
    </source>
</evidence>
<organism evidence="8 9">
    <name type="scientific">Candidatus Magnetobacterium casense</name>
    <dbReference type="NCBI Taxonomy" id="1455061"/>
    <lineage>
        <taxon>Bacteria</taxon>
        <taxon>Pseudomonadati</taxon>
        <taxon>Nitrospirota</taxon>
        <taxon>Thermodesulfovibrionia</taxon>
        <taxon>Thermodesulfovibrionales</taxon>
        <taxon>Candidatus Magnetobacteriaceae</taxon>
        <taxon>Candidatus Magnetobacterium</taxon>
    </lineage>
</organism>
<comment type="catalytic activity">
    <reaction evidence="1 5">
        <text>uridine(55) in tRNA = pseudouridine(55) in tRNA</text>
        <dbReference type="Rhea" id="RHEA:42532"/>
        <dbReference type="Rhea" id="RHEA-COMP:10101"/>
        <dbReference type="Rhea" id="RHEA-COMP:10102"/>
        <dbReference type="ChEBI" id="CHEBI:65314"/>
        <dbReference type="ChEBI" id="CHEBI:65315"/>
        <dbReference type="EC" id="5.4.99.25"/>
    </reaction>
</comment>
<feature type="domain" description="tRNA pseudouridylate synthase B C-terminal" evidence="7">
    <location>
        <begin position="172"/>
        <end position="210"/>
    </location>
</feature>
<keyword evidence="9" id="KW-1185">Reference proteome</keyword>
<feature type="active site" description="Nucleophile" evidence="5">
    <location>
        <position position="38"/>
    </location>
</feature>
<evidence type="ECO:0000256" key="3">
    <source>
        <dbReference type="ARBA" id="ARBA00022694"/>
    </source>
</evidence>
<keyword evidence="3 5" id="KW-0819">tRNA processing</keyword>
<dbReference type="PANTHER" id="PTHR13767:SF2">
    <property type="entry name" value="PSEUDOURIDYLATE SYNTHASE TRUB1"/>
    <property type="match status" value="1"/>
</dbReference>
<reference evidence="8 9" key="1">
    <citation type="journal article" date="2020" name="J Geophys Res Biogeosci">
        <title>Magnetotaxis as an Adaptation to Enable Bacterial Shuttling of Microbial Sulfur and Sulfur Cycling Across Aquatic Oxic#Anoxic Interfaces.</title>
        <authorList>
            <person name="Li J."/>
            <person name="Liu P."/>
            <person name="Wang J."/>
            <person name="Roberts A.P."/>
            <person name="Pan Y."/>
        </authorList>
    </citation>
    <scope>NUCLEOTIDE SEQUENCE [LARGE SCALE GENOMIC DNA]</scope>
    <source>
        <strain evidence="8 9">MYR-1_YQ</strain>
    </source>
</reference>
<keyword evidence="4 5" id="KW-0413">Isomerase</keyword>
<evidence type="ECO:0000256" key="1">
    <source>
        <dbReference type="ARBA" id="ARBA00000385"/>
    </source>
</evidence>
<dbReference type="InterPro" id="IPR020103">
    <property type="entry name" value="PsdUridine_synth_cat_dom_sf"/>
</dbReference>
<feature type="domain" description="Pseudouridine synthase II N-terminal" evidence="6">
    <location>
        <begin position="23"/>
        <end position="171"/>
    </location>
</feature>
<dbReference type="Pfam" id="PF01509">
    <property type="entry name" value="TruB_N"/>
    <property type="match status" value="1"/>
</dbReference>
<dbReference type="HAMAP" id="MF_01080">
    <property type="entry name" value="TruB_bact"/>
    <property type="match status" value="1"/>
</dbReference>
<name>A0ABS6RW46_9BACT</name>
<dbReference type="Pfam" id="PF16198">
    <property type="entry name" value="TruB_C_2"/>
    <property type="match status" value="1"/>
</dbReference>
<evidence type="ECO:0000256" key="5">
    <source>
        <dbReference type="HAMAP-Rule" id="MF_01080"/>
    </source>
</evidence>
<dbReference type="PANTHER" id="PTHR13767">
    <property type="entry name" value="TRNA-PSEUDOURIDINE SYNTHASE"/>
    <property type="match status" value="1"/>
</dbReference>
<comment type="caution">
    <text evidence="8">The sequence shown here is derived from an EMBL/GenBank/DDBJ whole genome shotgun (WGS) entry which is preliminary data.</text>
</comment>
<evidence type="ECO:0000259" key="6">
    <source>
        <dbReference type="Pfam" id="PF01509"/>
    </source>
</evidence>
<dbReference type="InterPro" id="IPR014780">
    <property type="entry name" value="tRNA_psdUridine_synth_TruB"/>
</dbReference>
<dbReference type="SUPFAM" id="SSF55120">
    <property type="entry name" value="Pseudouridine synthase"/>
    <property type="match status" value="1"/>
</dbReference>
<sequence>MNVVLTVDKPPGLTSHTVCQRVRRELGLKKTGHTGTLDPLATGVLLVCCDRATKVVDYLVGLDKEYVVRMRLGVETDTLDAEGVPVIEMPVPPLTASEIGEVLVRYTGEIMQTPPMYSAIKVGGVPLYKKARSGLEVQRSARRVSIGSIELTQLHLPSVELRVSCSKGVYIRTLCADIARDIGTCGYVESLRRMRVGCFDVGGAMHLGELNFSGVGCHSLDDVLGHMQEVVLGFGEVRRLTNGQTLSGVGPCAWASVVDGEQAGRYVRVKDPHGRLVAVGSVTGTDIRMSTLLGDVT</sequence>
<comment type="similarity">
    <text evidence="2 5">Belongs to the pseudouridine synthase TruB family. Type 1 subfamily.</text>
</comment>
<dbReference type="EMBL" id="JABXWD010000032">
    <property type="protein sequence ID" value="MBV6340570.1"/>
    <property type="molecule type" value="Genomic_DNA"/>
</dbReference>